<protein>
    <recommendedName>
        <fullName evidence="4">T9SS type A sorting domain-containing protein</fullName>
    </recommendedName>
</protein>
<dbReference type="Proteomes" id="UP000316609">
    <property type="component" value="Unassembled WGS sequence"/>
</dbReference>
<organism evidence="2 3">
    <name type="scientific">Eiseniibacteriota bacterium</name>
    <dbReference type="NCBI Taxonomy" id="2212470"/>
    <lineage>
        <taxon>Bacteria</taxon>
        <taxon>Candidatus Eiseniibacteriota</taxon>
    </lineage>
</organism>
<evidence type="ECO:0008006" key="4">
    <source>
        <dbReference type="Google" id="ProtNLM"/>
    </source>
</evidence>
<feature type="chain" id="PRO_5021891231" description="T9SS type A sorting domain-containing protein" evidence="1">
    <location>
        <begin position="25"/>
        <end position="265"/>
    </location>
</feature>
<dbReference type="EMBL" id="VBOY01000130">
    <property type="protein sequence ID" value="TMQ62533.1"/>
    <property type="molecule type" value="Genomic_DNA"/>
</dbReference>
<reference evidence="2 3" key="1">
    <citation type="journal article" date="2019" name="Nat. Microbiol.">
        <title>Mediterranean grassland soil C-N compound turnover is dependent on rainfall and depth, and is mediated by genomically divergent microorganisms.</title>
        <authorList>
            <person name="Diamond S."/>
            <person name="Andeer P.F."/>
            <person name="Li Z."/>
            <person name="Crits-Christoph A."/>
            <person name="Burstein D."/>
            <person name="Anantharaman K."/>
            <person name="Lane K.R."/>
            <person name="Thomas B.C."/>
            <person name="Pan C."/>
            <person name="Northen T.R."/>
            <person name="Banfield J.F."/>
        </authorList>
    </citation>
    <scope>NUCLEOTIDE SEQUENCE [LARGE SCALE GENOMIC DNA]</scope>
    <source>
        <strain evidence="2">WS_8</strain>
    </source>
</reference>
<comment type="caution">
    <text evidence="2">The sequence shown here is derived from an EMBL/GenBank/DDBJ whole genome shotgun (WGS) entry which is preliminary data.</text>
</comment>
<feature type="signal peptide" evidence="1">
    <location>
        <begin position="1"/>
        <end position="24"/>
    </location>
</feature>
<evidence type="ECO:0000313" key="2">
    <source>
        <dbReference type="EMBL" id="TMQ62533.1"/>
    </source>
</evidence>
<dbReference type="Gene3D" id="2.60.40.4070">
    <property type="match status" value="1"/>
</dbReference>
<gene>
    <name evidence="2" type="ORF">E6K78_11525</name>
</gene>
<evidence type="ECO:0000313" key="3">
    <source>
        <dbReference type="Proteomes" id="UP000316609"/>
    </source>
</evidence>
<evidence type="ECO:0000256" key="1">
    <source>
        <dbReference type="SAM" id="SignalP"/>
    </source>
</evidence>
<keyword evidence="1" id="KW-0732">Signal</keyword>
<sequence>MKLPGALASIIVFVSLPAATPAHPQASDPVPYALASPPSQFEWGCFGPCACPVLVRSPLTGTFALRQSQVDPLYTYYDVLDVRLQVPDATQPVAITGSGTYRRGGEFALMEQLTLDLSFNGGPLQHFDSGLNPPTAPFPEIHTRASLHGEACHDSVVEVDAKPSSVAGVGDRPQAASLTAAPNPFTGATEIGFVMPRAGTADLGIYDLAGRRVRSLIGHEWLGSGAHTRAWDGQLDGRVAAPPGLYLVRLDTPMKRVTRTVAKVR</sequence>
<name>A0A538TFY4_UNCEI</name>
<proteinExistence type="predicted"/>
<dbReference type="AlphaFoldDB" id="A0A538TFY4"/>
<accession>A0A538TFY4</accession>